<dbReference type="Gene3D" id="2.120.10.80">
    <property type="entry name" value="Kelch-type beta propeller"/>
    <property type="match status" value="2"/>
</dbReference>
<dbReference type="CDD" id="cd18186">
    <property type="entry name" value="BTB_POZ_ZBTB_KLHL-like"/>
    <property type="match status" value="1"/>
</dbReference>
<evidence type="ECO:0000313" key="5">
    <source>
        <dbReference type="EMBL" id="KAA0190583.1"/>
    </source>
</evidence>
<evidence type="ECO:0000256" key="1">
    <source>
        <dbReference type="ARBA" id="ARBA00022441"/>
    </source>
</evidence>
<comment type="caution">
    <text evidence="5">The sequence shown here is derived from an EMBL/GenBank/DDBJ whole genome shotgun (WGS) entry which is preliminary data.</text>
</comment>
<evidence type="ECO:0000313" key="6">
    <source>
        <dbReference type="Proteomes" id="UP000728185"/>
    </source>
</evidence>
<dbReference type="PROSITE" id="PS50097">
    <property type="entry name" value="BTB"/>
    <property type="match status" value="1"/>
</dbReference>
<sequence>MIEIFDLESCKSRLPTTAYKQKTFEFINALKDDTKLNFGTPDIDFVLGRDILHGHQSVLSPASQIFKQLFEAMDSPGGAPEDFDSSGILRIGKSTKKPRKVFVDSPLTVFEPIFSYCYSGKFVVPVDLVPPVYLLAKYLKIYELQVALAVHLSANVTVGTIGELCRMIPLGQLTKPEPLGNTIETTVAQSERHLASSICKFLTTKADSVACSLTGQLSARLIVNLTTEFLNGASTEVNHSKMNEFSSHSDSVAFAVLKWAHQRLLSGERLARVGSEENVQPDDEESDGGAGSSTLGAGSTHGSSSLSGIARSSLLPTFRLVSQLNILSSVDQQQLRRHNSGQLSSDEEDEVHMDSDSRDSPLHVPTQDVRITVDLSELDCQSENDTNSGTVKSLNGLESDGVAECESMFHLLTYCHPDGLPELESCLLARTSLGVGSTSIWLGKLMGHLVSLSIKRCRPEGQTNSASNGLCSLRSASSRSDSEEANTSDDELFRKQHQSASLLIPGSVHPVEAHADEEVSVTMTASSAFHLAKAVAVVGHSSVNMIEEYPYGLRLSGGTPTYDVCLDEQASSRCHILESRAGAGAGVLSVETNNYLVLVGGYTRKGCLDKVELFRQSPSGGLSSSVAGPRLSKQRGRVGVAVTSNDPDRTHFNVLYACGGSTGSMDLNSVERLTSSALNSWLSAHVSLEDLDDPFPVRSPHPSGGSCGNGVSGSNGSSSVWKSIAHMKQPRSSPTAVGLCGLQTGALVSDPRGALMVAGGLADAEALFTAEAYIPERNQWVALPNMCEARSEASSAVFSSYGLVVVAGGNANASRLDRSEALIEALDPRCPKWFYLPSPHPEARSQIRGAALVPSPTAVDSLLLIGGFNGREALSTVWTFDAPAWSWVPGPPLRVSRANHCAVTWPDRSYTIVMGGFNPSASKTGFLSSIELISSSHPA</sequence>
<reference evidence="5" key="1">
    <citation type="submission" date="2019-05" db="EMBL/GenBank/DDBJ databases">
        <title>Annotation for the trematode Fasciolopsis buski.</title>
        <authorList>
            <person name="Choi Y.-J."/>
        </authorList>
    </citation>
    <scope>NUCLEOTIDE SEQUENCE</scope>
    <source>
        <strain evidence="5">HT</strain>
        <tissue evidence="5">Whole worm</tissue>
    </source>
</reference>
<keyword evidence="2" id="KW-0677">Repeat</keyword>
<dbReference type="OrthoDB" id="45365at2759"/>
<dbReference type="InterPro" id="IPR006652">
    <property type="entry name" value="Kelch_1"/>
</dbReference>
<feature type="compositionally biased region" description="Low complexity" evidence="3">
    <location>
        <begin position="292"/>
        <end position="306"/>
    </location>
</feature>
<evidence type="ECO:0000259" key="4">
    <source>
        <dbReference type="PROSITE" id="PS50097"/>
    </source>
</evidence>
<dbReference type="SUPFAM" id="SSF117281">
    <property type="entry name" value="Kelch motif"/>
    <property type="match status" value="1"/>
</dbReference>
<dbReference type="SMART" id="SM00612">
    <property type="entry name" value="Kelch"/>
    <property type="match status" value="3"/>
</dbReference>
<dbReference type="Pfam" id="PF00651">
    <property type="entry name" value="BTB"/>
    <property type="match status" value="1"/>
</dbReference>
<name>A0A8E0VIT0_9TREM</name>
<dbReference type="PANTHER" id="PTHR45632">
    <property type="entry name" value="LD33804P"/>
    <property type="match status" value="1"/>
</dbReference>
<feature type="compositionally biased region" description="Basic and acidic residues" evidence="3">
    <location>
        <begin position="352"/>
        <end position="361"/>
    </location>
</feature>
<feature type="compositionally biased region" description="Polar residues" evidence="3">
    <location>
        <begin position="461"/>
        <end position="470"/>
    </location>
</feature>
<feature type="region of interest" description="Disordered" evidence="3">
    <location>
        <begin position="459"/>
        <end position="492"/>
    </location>
</feature>
<dbReference type="InterPro" id="IPR000210">
    <property type="entry name" value="BTB/POZ_dom"/>
</dbReference>
<feature type="region of interest" description="Disordered" evidence="3">
    <location>
        <begin position="271"/>
        <end position="306"/>
    </location>
</feature>
<feature type="region of interest" description="Disordered" evidence="3">
    <location>
        <begin position="332"/>
        <end position="366"/>
    </location>
</feature>
<organism evidence="5 6">
    <name type="scientific">Fasciolopsis buskii</name>
    <dbReference type="NCBI Taxonomy" id="27845"/>
    <lineage>
        <taxon>Eukaryota</taxon>
        <taxon>Metazoa</taxon>
        <taxon>Spiralia</taxon>
        <taxon>Lophotrochozoa</taxon>
        <taxon>Platyhelminthes</taxon>
        <taxon>Trematoda</taxon>
        <taxon>Digenea</taxon>
        <taxon>Plagiorchiida</taxon>
        <taxon>Echinostomata</taxon>
        <taxon>Echinostomatoidea</taxon>
        <taxon>Fasciolidae</taxon>
        <taxon>Fasciolopsis</taxon>
    </lineage>
</organism>
<accession>A0A8E0VIT0</accession>
<keyword evidence="6" id="KW-1185">Reference proteome</keyword>
<dbReference type="Proteomes" id="UP000728185">
    <property type="component" value="Unassembled WGS sequence"/>
</dbReference>
<proteinExistence type="predicted"/>
<dbReference type="Gene3D" id="3.30.710.10">
    <property type="entry name" value="Potassium Channel Kv1.1, Chain A"/>
    <property type="match status" value="1"/>
</dbReference>
<evidence type="ECO:0000256" key="2">
    <source>
        <dbReference type="ARBA" id="ARBA00022737"/>
    </source>
</evidence>
<feature type="region of interest" description="Disordered" evidence="3">
    <location>
        <begin position="696"/>
        <end position="715"/>
    </location>
</feature>
<feature type="domain" description="BTB" evidence="4">
    <location>
        <begin position="41"/>
        <end position="126"/>
    </location>
</feature>
<dbReference type="PANTHER" id="PTHR45632:SF3">
    <property type="entry name" value="KELCH-LIKE PROTEIN 32"/>
    <property type="match status" value="1"/>
</dbReference>
<gene>
    <name evidence="5" type="ORF">FBUS_05231</name>
</gene>
<dbReference type="SUPFAM" id="SSF54695">
    <property type="entry name" value="POZ domain"/>
    <property type="match status" value="1"/>
</dbReference>
<protein>
    <recommendedName>
        <fullName evidence="4">BTB domain-containing protein</fullName>
    </recommendedName>
</protein>
<dbReference type="SMART" id="SM00225">
    <property type="entry name" value="BTB"/>
    <property type="match status" value="1"/>
</dbReference>
<dbReference type="InterPro" id="IPR011333">
    <property type="entry name" value="SKP1/BTB/POZ_sf"/>
</dbReference>
<evidence type="ECO:0000256" key="3">
    <source>
        <dbReference type="SAM" id="MobiDB-lite"/>
    </source>
</evidence>
<dbReference type="AlphaFoldDB" id="A0A8E0VIT0"/>
<keyword evidence="1" id="KW-0880">Kelch repeat</keyword>
<dbReference type="InterPro" id="IPR015915">
    <property type="entry name" value="Kelch-typ_b-propeller"/>
</dbReference>
<dbReference type="EMBL" id="LUCM01006904">
    <property type="protein sequence ID" value="KAA0190583.1"/>
    <property type="molecule type" value="Genomic_DNA"/>
</dbReference>